<evidence type="ECO:0000256" key="5">
    <source>
        <dbReference type="ARBA" id="ARBA00023136"/>
    </source>
</evidence>
<keyword evidence="4 7" id="KW-1133">Transmembrane helix</keyword>
<protein>
    <submittedName>
        <fullName evidence="8">Uncharacterized protein</fullName>
    </submittedName>
</protein>
<comment type="subcellular location">
    <subcellularLocation>
        <location evidence="1">Membrane</location>
    </subcellularLocation>
</comment>
<dbReference type="Pfam" id="PF01679">
    <property type="entry name" value="Pmp3"/>
    <property type="match status" value="1"/>
</dbReference>
<evidence type="ECO:0000256" key="6">
    <source>
        <dbReference type="SAM" id="MobiDB-lite"/>
    </source>
</evidence>
<evidence type="ECO:0000256" key="7">
    <source>
        <dbReference type="SAM" id="Phobius"/>
    </source>
</evidence>
<dbReference type="InterPro" id="IPR000612">
    <property type="entry name" value="PMP3"/>
</dbReference>
<feature type="non-terminal residue" evidence="8">
    <location>
        <position position="1"/>
    </location>
</feature>
<evidence type="ECO:0000256" key="2">
    <source>
        <dbReference type="ARBA" id="ARBA00009530"/>
    </source>
</evidence>
<keyword evidence="3 7" id="KW-0812">Transmembrane</keyword>
<dbReference type="AlphaFoldDB" id="A0AAV5VUK0"/>
<dbReference type="GO" id="GO:0016020">
    <property type="term" value="C:membrane"/>
    <property type="evidence" value="ECO:0007669"/>
    <property type="project" value="UniProtKB-SubCell"/>
</dbReference>
<evidence type="ECO:0000256" key="3">
    <source>
        <dbReference type="ARBA" id="ARBA00022692"/>
    </source>
</evidence>
<evidence type="ECO:0000313" key="9">
    <source>
        <dbReference type="Proteomes" id="UP001432322"/>
    </source>
</evidence>
<evidence type="ECO:0000313" key="8">
    <source>
        <dbReference type="EMBL" id="GMT22058.1"/>
    </source>
</evidence>
<keyword evidence="5 7" id="KW-0472">Membrane</keyword>
<feature type="transmembrane region" description="Helical" evidence="7">
    <location>
        <begin position="54"/>
        <end position="78"/>
    </location>
</feature>
<feature type="compositionally biased region" description="Acidic residues" evidence="6">
    <location>
        <begin position="286"/>
        <end position="313"/>
    </location>
</feature>
<evidence type="ECO:0000256" key="1">
    <source>
        <dbReference type="ARBA" id="ARBA00004370"/>
    </source>
</evidence>
<comment type="similarity">
    <text evidence="2">Belongs to the UPF0057 (PMP3) family.</text>
</comment>
<sequence>TMVDAGAAPVGATSTSSFNLGAHKETAVLALSFLVPPAAIALRQGKVDLESRHLALSLALYLSVVFYAPAVVHAYWLLFVRDNGGVEEWMGARMKQANGLWNEHGGIVKARVDQYSPQVVEKVERARNYTTEKINYATGKKDEAVSYIKEKRAAVHGLYDDAKDAYQSGTAIDWAKEQLQIVVEKVKSMVESYPRVQALVHYVEQRVPLVLEFLGKIYETIRSKLPVASSAEEEVEGESVVEPGRADDSTLTCGDILTGIPRPEEETREEVNSAVTSPRSNGTTDDQYETAEDATLDESFNDGTEEEQYSQEL</sequence>
<accession>A0AAV5VUK0</accession>
<dbReference type="Proteomes" id="UP001432322">
    <property type="component" value="Unassembled WGS sequence"/>
</dbReference>
<dbReference type="EMBL" id="BTSY01000004">
    <property type="protein sequence ID" value="GMT22058.1"/>
    <property type="molecule type" value="Genomic_DNA"/>
</dbReference>
<proteinExistence type="inferred from homology"/>
<keyword evidence="9" id="KW-1185">Reference proteome</keyword>
<feature type="region of interest" description="Disordered" evidence="6">
    <location>
        <begin position="227"/>
        <end position="313"/>
    </location>
</feature>
<feature type="compositionally biased region" description="Basic and acidic residues" evidence="6">
    <location>
        <begin position="262"/>
        <end position="271"/>
    </location>
</feature>
<reference evidence="8" key="1">
    <citation type="submission" date="2023-10" db="EMBL/GenBank/DDBJ databases">
        <title>Genome assembly of Pristionchus species.</title>
        <authorList>
            <person name="Yoshida K."/>
            <person name="Sommer R.J."/>
        </authorList>
    </citation>
    <scope>NUCLEOTIDE SEQUENCE</scope>
    <source>
        <strain evidence="8">RS5133</strain>
    </source>
</reference>
<name>A0AAV5VUK0_9BILA</name>
<evidence type="ECO:0000256" key="4">
    <source>
        <dbReference type="ARBA" id="ARBA00022989"/>
    </source>
</evidence>
<gene>
    <name evidence="8" type="ORF">PFISCL1PPCAC_13355</name>
</gene>
<organism evidence="8 9">
    <name type="scientific">Pristionchus fissidentatus</name>
    <dbReference type="NCBI Taxonomy" id="1538716"/>
    <lineage>
        <taxon>Eukaryota</taxon>
        <taxon>Metazoa</taxon>
        <taxon>Ecdysozoa</taxon>
        <taxon>Nematoda</taxon>
        <taxon>Chromadorea</taxon>
        <taxon>Rhabditida</taxon>
        <taxon>Rhabditina</taxon>
        <taxon>Diplogasteromorpha</taxon>
        <taxon>Diplogasteroidea</taxon>
        <taxon>Neodiplogasteridae</taxon>
        <taxon>Pristionchus</taxon>
    </lineage>
</organism>
<feature type="transmembrane region" description="Helical" evidence="7">
    <location>
        <begin position="26"/>
        <end position="42"/>
    </location>
</feature>
<feature type="compositionally biased region" description="Polar residues" evidence="6">
    <location>
        <begin position="273"/>
        <end position="285"/>
    </location>
</feature>
<comment type="caution">
    <text evidence="8">The sequence shown here is derived from an EMBL/GenBank/DDBJ whole genome shotgun (WGS) entry which is preliminary data.</text>
</comment>